<dbReference type="EMBL" id="CP147404">
    <property type="protein sequence ID" value="WXB94651.1"/>
    <property type="molecule type" value="Genomic_DNA"/>
</dbReference>
<dbReference type="Pfam" id="PF12758">
    <property type="entry name" value="DUF3813"/>
    <property type="match status" value="1"/>
</dbReference>
<reference evidence="1 2" key="1">
    <citation type="submission" date="2024-02" db="EMBL/GenBank/DDBJ databases">
        <title>Seven novel Bacillus-like species.</title>
        <authorList>
            <person name="Liu G."/>
        </authorList>
    </citation>
    <scope>NUCLEOTIDE SEQUENCE [LARGE SCALE GENOMIC DNA]</scope>
    <source>
        <strain evidence="1 2">FJAT-52991</strain>
    </source>
</reference>
<sequence>MGQKLFREAKRFVNQALTDSTEENIAIAKNSLVSAFANSTLAQQEHLSQMQEELRQVEHDGHQTM</sequence>
<dbReference type="InterPro" id="IPR024217">
    <property type="entry name" value="DUF3813"/>
</dbReference>
<organism evidence="1 2">
    <name type="scientific">Bacillus kandeliae</name>
    <dbReference type="NCBI Taxonomy" id="3129297"/>
    <lineage>
        <taxon>Bacteria</taxon>
        <taxon>Bacillati</taxon>
        <taxon>Bacillota</taxon>
        <taxon>Bacilli</taxon>
        <taxon>Bacillales</taxon>
        <taxon>Bacillaceae</taxon>
        <taxon>Bacillus</taxon>
    </lineage>
</organism>
<evidence type="ECO:0000313" key="1">
    <source>
        <dbReference type="EMBL" id="WXB94651.1"/>
    </source>
</evidence>
<gene>
    <name evidence="1" type="ORF">WDJ61_08515</name>
</gene>
<proteinExistence type="predicted"/>
<name>A0ABZ2NBH4_9BACI</name>
<protein>
    <submittedName>
        <fullName evidence="1">DUF3813 domain-containing protein</fullName>
    </submittedName>
</protein>
<dbReference type="RefSeq" id="WP_338754444.1">
    <property type="nucleotide sequence ID" value="NZ_CP147404.1"/>
</dbReference>
<accession>A0ABZ2NBH4</accession>
<evidence type="ECO:0000313" key="2">
    <source>
        <dbReference type="Proteomes" id="UP001387364"/>
    </source>
</evidence>
<keyword evidence="2" id="KW-1185">Reference proteome</keyword>
<dbReference type="Proteomes" id="UP001387364">
    <property type="component" value="Chromosome"/>
</dbReference>